<dbReference type="PROSITE" id="PS51257">
    <property type="entry name" value="PROKAR_LIPOPROTEIN"/>
    <property type="match status" value="1"/>
</dbReference>
<proteinExistence type="predicted"/>
<protein>
    <recommendedName>
        <fullName evidence="3">Lipoprotein</fullName>
    </recommendedName>
</protein>
<accession>A0AB73LKW2</accession>
<evidence type="ECO:0008006" key="3">
    <source>
        <dbReference type="Google" id="ProtNLM"/>
    </source>
</evidence>
<evidence type="ECO:0000313" key="1">
    <source>
        <dbReference type="EMBL" id="ONF91123.1"/>
    </source>
</evidence>
<comment type="caution">
    <text evidence="1">The sequence shown here is derived from an EMBL/GenBank/DDBJ whole genome shotgun (WGS) entry which is preliminary data.</text>
</comment>
<reference evidence="1 2" key="1">
    <citation type="submission" date="2017-01" db="EMBL/GenBank/DDBJ databases">
        <title>Comparative genomic analysis of Brazilian Leptospira santarosai.</title>
        <authorList>
            <person name="Moreno L.Z."/>
            <person name="Miraglia F."/>
            <person name="Kremer F.S."/>
            <person name="Eslabao M.R."/>
            <person name="Lilenbaum W."/>
            <person name="Dellagostin O.A."/>
            <person name="Moreno A.M."/>
        </authorList>
    </citation>
    <scope>NUCLEOTIDE SEQUENCE [LARGE SCALE GENOMIC DNA]</scope>
    <source>
        <strain evidence="1 2">M52/8-19</strain>
    </source>
</reference>
<sequence>MKRIKFLFLSSLTFFGCLQFSNVPTRQVQIESNVPNLSQNDICYEYVLQTMNGRTLEENLKRFGGKAHVDFFNRIQSEVQGYLNENLQIAYCQKRFKTRAKILISLNVNSYADCSKKQNVEDFNGCEIWGSLSGITLGVIPFWGTSTSEIGFEIVDSENKIYKYCYQPSFFTITHILLLPLAWINLVRNMPETPFKQSVELFLIDSGLRKSLNSKSVLYE</sequence>
<dbReference type="Proteomes" id="UP000189337">
    <property type="component" value="Unassembled WGS sequence"/>
</dbReference>
<dbReference type="RefSeq" id="WP_046943842.1">
    <property type="nucleotide sequence ID" value="NZ_CP028370.1"/>
</dbReference>
<evidence type="ECO:0000313" key="2">
    <source>
        <dbReference type="Proteomes" id="UP000189337"/>
    </source>
</evidence>
<dbReference type="AlphaFoldDB" id="A0AB73LKW2"/>
<name>A0AB73LKW2_9LEPT</name>
<gene>
    <name evidence="1" type="ORF">BWD14_18340</name>
</gene>
<dbReference type="EMBL" id="MTSU01000026">
    <property type="protein sequence ID" value="ONF91123.1"/>
    <property type="molecule type" value="Genomic_DNA"/>
</dbReference>
<organism evidence="1 2">
    <name type="scientific">Leptospira santarosai</name>
    <dbReference type="NCBI Taxonomy" id="28183"/>
    <lineage>
        <taxon>Bacteria</taxon>
        <taxon>Pseudomonadati</taxon>
        <taxon>Spirochaetota</taxon>
        <taxon>Spirochaetia</taxon>
        <taxon>Leptospirales</taxon>
        <taxon>Leptospiraceae</taxon>
        <taxon>Leptospira</taxon>
    </lineage>
</organism>